<organism evidence="1 2">
    <name type="scientific">Sphaeramia orbicularis</name>
    <name type="common">orbiculate cardinalfish</name>
    <dbReference type="NCBI Taxonomy" id="375764"/>
    <lineage>
        <taxon>Eukaryota</taxon>
        <taxon>Metazoa</taxon>
        <taxon>Chordata</taxon>
        <taxon>Craniata</taxon>
        <taxon>Vertebrata</taxon>
        <taxon>Euteleostomi</taxon>
        <taxon>Actinopterygii</taxon>
        <taxon>Neopterygii</taxon>
        <taxon>Teleostei</taxon>
        <taxon>Neoteleostei</taxon>
        <taxon>Acanthomorphata</taxon>
        <taxon>Gobiaria</taxon>
        <taxon>Kurtiformes</taxon>
        <taxon>Apogonoidei</taxon>
        <taxon>Apogonidae</taxon>
        <taxon>Apogoninae</taxon>
        <taxon>Sphaeramia</taxon>
    </lineage>
</organism>
<accession>A0A673AUD7</accession>
<evidence type="ECO:0000313" key="1">
    <source>
        <dbReference type="Ensembl" id="ENSSORP00005032959.1"/>
    </source>
</evidence>
<reference evidence="1" key="1">
    <citation type="submission" date="2019-06" db="EMBL/GenBank/DDBJ databases">
        <authorList>
            <consortium name="Wellcome Sanger Institute Data Sharing"/>
        </authorList>
    </citation>
    <scope>NUCLEOTIDE SEQUENCE [LARGE SCALE GENOMIC DNA]</scope>
</reference>
<keyword evidence="2" id="KW-1185">Reference proteome</keyword>
<reference evidence="1" key="2">
    <citation type="submission" date="2025-08" db="UniProtKB">
        <authorList>
            <consortium name="Ensembl"/>
        </authorList>
    </citation>
    <scope>IDENTIFICATION</scope>
</reference>
<evidence type="ECO:0000313" key="2">
    <source>
        <dbReference type="Proteomes" id="UP000472271"/>
    </source>
</evidence>
<protein>
    <submittedName>
        <fullName evidence="1">Uncharacterized protein</fullName>
    </submittedName>
</protein>
<proteinExistence type="predicted"/>
<dbReference type="AlphaFoldDB" id="A0A673AUD7"/>
<reference evidence="1" key="3">
    <citation type="submission" date="2025-09" db="UniProtKB">
        <authorList>
            <consortium name="Ensembl"/>
        </authorList>
    </citation>
    <scope>IDENTIFICATION</scope>
</reference>
<dbReference type="InParanoid" id="A0A673AUD7"/>
<sequence>MADHLHPNFSVSLTSSQQVTCGGLGPIEEVTEGLEILCYQVKTNHCCFLYPFLETPTYICTGSFLSVLVGEEKCVHMKVYWTLPCCGGGAVLVEEQENQTQTEPIQPLEYLCHFFT</sequence>
<dbReference type="Ensembl" id="ENSSORT00005033860.1">
    <property type="protein sequence ID" value="ENSSORP00005032959.1"/>
    <property type="gene ID" value="ENSSORG00005015621.1"/>
</dbReference>
<dbReference type="Proteomes" id="UP000472271">
    <property type="component" value="Chromosome 13"/>
</dbReference>
<name>A0A673AUD7_9TELE</name>